<accession>A0ACC0DFZ4</accession>
<dbReference type="EMBL" id="MU394286">
    <property type="protein sequence ID" value="KAI6091589.1"/>
    <property type="molecule type" value="Genomic_DNA"/>
</dbReference>
<reference evidence="1 2" key="1">
    <citation type="journal article" date="2022" name="New Phytol.">
        <title>Ecological generalism drives hyperdiversity of secondary metabolite gene clusters in xylarialean endophytes.</title>
        <authorList>
            <person name="Franco M.E.E."/>
            <person name="Wisecaver J.H."/>
            <person name="Arnold A.E."/>
            <person name="Ju Y.M."/>
            <person name="Slot J.C."/>
            <person name="Ahrendt S."/>
            <person name="Moore L.P."/>
            <person name="Eastman K.E."/>
            <person name="Scott K."/>
            <person name="Konkel Z."/>
            <person name="Mondo S.J."/>
            <person name="Kuo A."/>
            <person name="Hayes R.D."/>
            <person name="Haridas S."/>
            <person name="Andreopoulos B."/>
            <person name="Riley R."/>
            <person name="LaButti K."/>
            <person name="Pangilinan J."/>
            <person name="Lipzen A."/>
            <person name="Amirebrahimi M."/>
            <person name="Yan J."/>
            <person name="Adam C."/>
            <person name="Keymanesh K."/>
            <person name="Ng V."/>
            <person name="Louie K."/>
            <person name="Northen T."/>
            <person name="Drula E."/>
            <person name="Henrissat B."/>
            <person name="Hsieh H.M."/>
            <person name="Youens-Clark K."/>
            <person name="Lutzoni F."/>
            <person name="Miadlikowska J."/>
            <person name="Eastwood D.C."/>
            <person name="Hamelin R.C."/>
            <person name="Grigoriev I.V."/>
            <person name="U'Ren J.M."/>
        </authorList>
    </citation>
    <scope>NUCLEOTIDE SEQUENCE [LARGE SCALE GENOMIC DNA]</scope>
    <source>
        <strain evidence="1 2">ER1909</strain>
    </source>
</reference>
<dbReference type="Proteomes" id="UP001497680">
    <property type="component" value="Unassembled WGS sequence"/>
</dbReference>
<protein>
    <submittedName>
        <fullName evidence="1">Uncharacterized protein</fullName>
    </submittedName>
</protein>
<organism evidence="1 2">
    <name type="scientific">Hypoxylon rubiginosum</name>
    <dbReference type="NCBI Taxonomy" id="110542"/>
    <lineage>
        <taxon>Eukaryota</taxon>
        <taxon>Fungi</taxon>
        <taxon>Dikarya</taxon>
        <taxon>Ascomycota</taxon>
        <taxon>Pezizomycotina</taxon>
        <taxon>Sordariomycetes</taxon>
        <taxon>Xylariomycetidae</taxon>
        <taxon>Xylariales</taxon>
        <taxon>Hypoxylaceae</taxon>
        <taxon>Hypoxylon</taxon>
    </lineage>
</organism>
<keyword evidence="2" id="KW-1185">Reference proteome</keyword>
<evidence type="ECO:0000313" key="1">
    <source>
        <dbReference type="EMBL" id="KAI6091589.1"/>
    </source>
</evidence>
<name>A0ACC0DFZ4_9PEZI</name>
<sequence>MPEQALFQFPNFVAHPTETKPTARPTPVRRATTSRATRGDPKISLLSRRLSLGGKRAKSAPMLMLPSVPEVESQSKPNSAPRTKSYEGPRAAEFLPLKIDTCADMTPTKRASFLYMSNKHVEKDDYFRFDEEHQTATF</sequence>
<comment type="caution">
    <text evidence="1">The sequence shown here is derived from an EMBL/GenBank/DDBJ whole genome shotgun (WGS) entry which is preliminary data.</text>
</comment>
<evidence type="ECO:0000313" key="2">
    <source>
        <dbReference type="Proteomes" id="UP001497680"/>
    </source>
</evidence>
<proteinExistence type="predicted"/>
<gene>
    <name evidence="1" type="ORF">F4821DRAFT_254907</name>
</gene>